<name>A0A0H2S5T2_9AGAM</name>
<feature type="transmembrane region" description="Helical" evidence="2">
    <location>
        <begin position="135"/>
        <end position="158"/>
    </location>
</feature>
<sequence>MPLVLSLSPSVMDPSPIPINIPIESLPGLLSDARTVDRSGVAATACLAYDILISFDQEVEYIWKSSWSFPKFLYLFSRYFTLIVQLVDTSESTSFSVTNNSWTYFEAAAGQLVIMGVEISLMMRVYALYKRDKRILTLLLALYFSEILSSSLILGLGLKKIVSIAPLRGLLPPDFPLSGCFPLNVPGFFFSYWIPTLIFESVLFVLMVINFLRFTMIHKTRVPLLTLFVRDGTLFYAVIFVTLATLLTQVLLYELVNSALAQVAISWQLTVLSIAGSRLILNLRANSAKPVVEAAAFELTGMRFDSNAATDLTDPTYAYNTSSDQSTAFERSRLSDSSDMIRSQATGFPKVKSKAQAPSRTLLDRSDTNAVAASTDERRAPRRNNIGNSDWLSEWEGV</sequence>
<keyword evidence="2" id="KW-0472">Membrane</keyword>
<feature type="transmembrane region" description="Helical" evidence="2">
    <location>
        <begin position="192"/>
        <end position="212"/>
    </location>
</feature>
<gene>
    <name evidence="4" type="ORF">SCHPADRAFT_935121</name>
</gene>
<keyword evidence="2" id="KW-1133">Transmembrane helix</keyword>
<protein>
    <recommendedName>
        <fullName evidence="3">DUF6533 domain-containing protein</fullName>
    </recommendedName>
</protein>
<evidence type="ECO:0000256" key="1">
    <source>
        <dbReference type="SAM" id="MobiDB-lite"/>
    </source>
</evidence>
<keyword evidence="5" id="KW-1185">Reference proteome</keyword>
<dbReference type="Pfam" id="PF20151">
    <property type="entry name" value="DUF6533"/>
    <property type="match status" value="1"/>
</dbReference>
<evidence type="ECO:0000259" key="3">
    <source>
        <dbReference type="Pfam" id="PF20151"/>
    </source>
</evidence>
<feature type="region of interest" description="Disordered" evidence="1">
    <location>
        <begin position="345"/>
        <end position="398"/>
    </location>
</feature>
<dbReference type="EMBL" id="KQ085885">
    <property type="protein sequence ID" value="KLO19620.1"/>
    <property type="molecule type" value="Genomic_DNA"/>
</dbReference>
<organism evidence="4 5">
    <name type="scientific">Schizopora paradoxa</name>
    <dbReference type="NCBI Taxonomy" id="27342"/>
    <lineage>
        <taxon>Eukaryota</taxon>
        <taxon>Fungi</taxon>
        <taxon>Dikarya</taxon>
        <taxon>Basidiomycota</taxon>
        <taxon>Agaricomycotina</taxon>
        <taxon>Agaricomycetes</taxon>
        <taxon>Hymenochaetales</taxon>
        <taxon>Schizoporaceae</taxon>
        <taxon>Schizopora</taxon>
    </lineage>
</organism>
<dbReference type="OrthoDB" id="3349377at2759"/>
<feature type="transmembrane region" description="Helical" evidence="2">
    <location>
        <begin position="259"/>
        <end position="281"/>
    </location>
</feature>
<dbReference type="InParanoid" id="A0A0H2S5T2"/>
<evidence type="ECO:0000313" key="4">
    <source>
        <dbReference type="EMBL" id="KLO19620.1"/>
    </source>
</evidence>
<proteinExistence type="predicted"/>
<dbReference type="InterPro" id="IPR045340">
    <property type="entry name" value="DUF6533"/>
</dbReference>
<feature type="domain" description="DUF6533" evidence="3">
    <location>
        <begin position="40"/>
        <end position="83"/>
    </location>
</feature>
<feature type="transmembrane region" description="Helical" evidence="2">
    <location>
        <begin position="233"/>
        <end position="253"/>
    </location>
</feature>
<evidence type="ECO:0000256" key="2">
    <source>
        <dbReference type="SAM" id="Phobius"/>
    </source>
</evidence>
<dbReference type="STRING" id="27342.A0A0H2S5T2"/>
<feature type="transmembrane region" description="Helical" evidence="2">
    <location>
        <begin position="102"/>
        <end position="123"/>
    </location>
</feature>
<evidence type="ECO:0000313" key="5">
    <source>
        <dbReference type="Proteomes" id="UP000053477"/>
    </source>
</evidence>
<accession>A0A0H2S5T2</accession>
<reference evidence="4 5" key="1">
    <citation type="submission" date="2015-04" db="EMBL/GenBank/DDBJ databases">
        <title>Complete genome sequence of Schizopora paradoxa KUC8140, a cosmopolitan wood degrader in East Asia.</title>
        <authorList>
            <consortium name="DOE Joint Genome Institute"/>
            <person name="Min B."/>
            <person name="Park H."/>
            <person name="Jang Y."/>
            <person name="Kim J.-J."/>
            <person name="Kim K.H."/>
            <person name="Pangilinan J."/>
            <person name="Lipzen A."/>
            <person name="Riley R."/>
            <person name="Grigoriev I.V."/>
            <person name="Spatafora J.W."/>
            <person name="Choi I.-G."/>
        </authorList>
    </citation>
    <scope>NUCLEOTIDE SEQUENCE [LARGE SCALE GENOMIC DNA]</scope>
    <source>
        <strain evidence="4 5">KUC8140</strain>
    </source>
</reference>
<keyword evidence="2" id="KW-0812">Transmembrane</keyword>
<dbReference type="Proteomes" id="UP000053477">
    <property type="component" value="Unassembled WGS sequence"/>
</dbReference>
<dbReference type="AlphaFoldDB" id="A0A0H2S5T2"/>